<dbReference type="GO" id="GO:0008409">
    <property type="term" value="F:5'-3' exonuclease activity"/>
    <property type="evidence" value="ECO:0007669"/>
    <property type="project" value="InterPro"/>
</dbReference>
<gene>
    <name evidence="7" type="primary">ypcP</name>
    <name evidence="7" type="ORF">NCTC10113_01475</name>
</gene>
<dbReference type="InterPro" id="IPR020045">
    <property type="entry name" value="DNA_polI_H3TH"/>
</dbReference>
<evidence type="ECO:0000256" key="5">
    <source>
        <dbReference type="ARBA" id="ARBA00050026"/>
    </source>
</evidence>
<dbReference type="EMBL" id="LR214939">
    <property type="protein sequence ID" value="VEU56565.1"/>
    <property type="molecule type" value="Genomic_DNA"/>
</dbReference>
<dbReference type="PANTHER" id="PTHR42646:SF2">
    <property type="entry name" value="5'-3' EXONUCLEASE FAMILY PROTEIN"/>
    <property type="match status" value="1"/>
</dbReference>
<evidence type="ECO:0000256" key="3">
    <source>
        <dbReference type="ARBA" id="ARBA00023125"/>
    </source>
</evidence>
<dbReference type="InterPro" id="IPR002421">
    <property type="entry name" value="5-3_exonuclease"/>
</dbReference>
<sequence>MSKDYENRILIIDGTYLAYKSYFATLYSGNGLMHTTSGVVTNEIVGFFNILIGLINFYSPSHIFVAFDGPVKTFRHESFDEYKANRKKAPREFYMQLDVIKNLLTALNIKNEIVNGFEADDIIAKVTNMFQSQKKILIYSADQDLNQLIDQNVAIIKKVKKDNLILDLNNFQYWYDFKPSQVVDYKAIVGDSSDNFKGIPGIGPKTACDLLAKYGTLETLYQNLDEIPTKYKTKFIEYKQTAEKYKFLATLCTDFDLQTQKLDDINITNLDLTKQAVEILDKYELKTTKNKLQNLMVN</sequence>
<dbReference type="Gene3D" id="1.10.150.20">
    <property type="entry name" value="5' to 3' exonuclease, C-terminal subdomain"/>
    <property type="match status" value="1"/>
</dbReference>
<keyword evidence="3" id="KW-0238">DNA-binding</keyword>
<dbReference type="AlphaFoldDB" id="A0A448ZZA8"/>
<proteinExistence type="predicted"/>
<dbReference type="PANTHER" id="PTHR42646">
    <property type="entry name" value="FLAP ENDONUCLEASE XNI"/>
    <property type="match status" value="1"/>
</dbReference>
<dbReference type="RefSeq" id="WP_024543821.1">
    <property type="nucleotide sequence ID" value="NZ_BPLV01000001.1"/>
</dbReference>
<dbReference type="Gene3D" id="3.40.50.1010">
    <property type="entry name" value="5'-nuclease"/>
    <property type="match status" value="1"/>
</dbReference>
<keyword evidence="7" id="KW-0269">Exonuclease</keyword>
<dbReference type="CDD" id="cd09859">
    <property type="entry name" value="PIN_53EXO"/>
    <property type="match status" value="1"/>
</dbReference>
<geneLocation type="plasmid" evidence="7">
    <name>2</name>
</geneLocation>
<accession>A0A448ZZA8</accession>
<dbReference type="SUPFAM" id="SSF88723">
    <property type="entry name" value="PIN domain-like"/>
    <property type="match status" value="1"/>
</dbReference>
<name>A0A448ZZA8_METSV</name>
<dbReference type="FunFam" id="1.10.150.20:FF:000003">
    <property type="entry name" value="DNA polymerase I"/>
    <property type="match status" value="1"/>
</dbReference>
<reference evidence="7" key="1">
    <citation type="submission" date="2019-01" db="EMBL/GenBank/DDBJ databases">
        <authorList>
            <consortium name="Pathogen Informatics"/>
        </authorList>
    </citation>
    <scope>NUCLEOTIDE SEQUENCE [LARGE SCALE GENOMIC DNA]</scope>
    <source>
        <strain evidence="7">NCTC10113</strain>
    </source>
</reference>
<feature type="domain" description="5'-3' exonuclease" evidence="6">
    <location>
        <begin position="7"/>
        <end position="268"/>
    </location>
</feature>
<dbReference type="InterPro" id="IPR036279">
    <property type="entry name" value="5-3_exonuclease_C_sf"/>
</dbReference>
<dbReference type="InterPro" id="IPR020046">
    <property type="entry name" value="5-3_exonucl_a-hlix_arch_N"/>
</dbReference>
<dbReference type="GO" id="GO:0003677">
    <property type="term" value="F:DNA binding"/>
    <property type="evidence" value="ECO:0007669"/>
    <property type="project" value="UniProtKB-KW"/>
</dbReference>
<evidence type="ECO:0000259" key="6">
    <source>
        <dbReference type="SMART" id="SM00475"/>
    </source>
</evidence>
<evidence type="ECO:0000256" key="4">
    <source>
        <dbReference type="ARBA" id="ARBA00049957"/>
    </source>
</evidence>
<protein>
    <recommendedName>
        <fullName evidence="5">5'-3' exonuclease</fullName>
    </recommendedName>
</protein>
<dbReference type="InterPro" id="IPR008918">
    <property type="entry name" value="HhH2"/>
</dbReference>
<keyword evidence="1" id="KW-0540">Nuclease</keyword>
<evidence type="ECO:0000256" key="1">
    <source>
        <dbReference type="ARBA" id="ARBA00022722"/>
    </source>
</evidence>
<evidence type="ECO:0000313" key="7">
    <source>
        <dbReference type="EMBL" id="VEU56565.1"/>
    </source>
</evidence>
<dbReference type="GO" id="GO:0033567">
    <property type="term" value="P:DNA replication, Okazaki fragment processing"/>
    <property type="evidence" value="ECO:0007669"/>
    <property type="project" value="InterPro"/>
</dbReference>
<dbReference type="SMART" id="SM00475">
    <property type="entry name" value="53EXOc"/>
    <property type="match status" value="1"/>
</dbReference>
<evidence type="ECO:0000256" key="2">
    <source>
        <dbReference type="ARBA" id="ARBA00022801"/>
    </source>
</evidence>
<dbReference type="CDD" id="cd09898">
    <property type="entry name" value="H3TH_53EXO"/>
    <property type="match status" value="1"/>
</dbReference>
<dbReference type="SMART" id="SM00279">
    <property type="entry name" value="HhH2"/>
    <property type="match status" value="1"/>
</dbReference>
<keyword evidence="7" id="KW-0614">Plasmid</keyword>
<dbReference type="SUPFAM" id="SSF47807">
    <property type="entry name" value="5' to 3' exonuclease, C-terminal subdomain"/>
    <property type="match status" value="1"/>
</dbReference>
<dbReference type="InterPro" id="IPR038969">
    <property type="entry name" value="FEN"/>
</dbReference>
<comment type="function">
    <text evidence="4">5'-3' exonuclease acting preferentially on double-stranded DNA.</text>
</comment>
<dbReference type="GO" id="GO:0017108">
    <property type="term" value="F:5'-flap endonuclease activity"/>
    <property type="evidence" value="ECO:0007669"/>
    <property type="project" value="InterPro"/>
</dbReference>
<keyword evidence="2 7" id="KW-0378">Hydrolase</keyword>
<dbReference type="Pfam" id="PF02739">
    <property type="entry name" value="5_3_exonuc_N"/>
    <property type="match status" value="1"/>
</dbReference>
<dbReference type="Pfam" id="PF01367">
    <property type="entry name" value="5_3_exonuc"/>
    <property type="match status" value="1"/>
</dbReference>
<dbReference type="InterPro" id="IPR029060">
    <property type="entry name" value="PIN-like_dom_sf"/>
</dbReference>
<organism evidence="7">
    <name type="scientific">Metamycoplasma salivarium</name>
    <name type="common">Mycoplasma salivarium</name>
    <dbReference type="NCBI Taxonomy" id="2124"/>
    <lineage>
        <taxon>Bacteria</taxon>
        <taxon>Bacillati</taxon>
        <taxon>Mycoplasmatota</taxon>
        <taxon>Mycoplasmoidales</taxon>
        <taxon>Metamycoplasmataceae</taxon>
        <taxon>Metamycoplasma</taxon>
    </lineage>
</organism>